<dbReference type="RefSeq" id="WP_150279394.1">
    <property type="nucleotide sequence ID" value="NZ_BMFF01000003.1"/>
</dbReference>
<comment type="subcellular location">
    <subcellularLocation>
        <location evidence="1">Cell membrane</location>
        <topology evidence="1">Multi-pass membrane protein</topology>
    </subcellularLocation>
</comment>
<dbReference type="SUPFAM" id="SSF58104">
    <property type="entry name" value="Methyl-accepting chemotaxis protein (MCP) signaling domain"/>
    <property type="match status" value="1"/>
</dbReference>
<evidence type="ECO:0000313" key="12">
    <source>
        <dbReference type="EMBL" id="GGC96744.1"/>
    </source>
</evidence>
<feature type="transmembrane region" description="Helical" evidence="9">
    <location>
        <begin position="12"/>
        <end position="35"/>
    </location>
</feature>
<protein>
    <submittedName>
        <fullName evidence="12">Methyl-accepting chemotaxis protein</fullName>
    </submittedName>
</protein>
<dbReference type="SMART" id="SM01049">
    <property type="entry name" value="Cache_2"/>
    <property type="match status" value="1"/>
</dbReference>
<dbReference type="InterPro" id="IPR033480">
    <property type="entry name" value="sCache_2"/>
</dbReference>
<dbReference type="Pfam" id="PF17200">
    <property type="entry name" value="sCache_2"/>
    <property type="match status" value="1"/>
</dbReference>
<dbReference type="SMART" id="SM00283">
    <property type="entry name" value="MA"/>
    <property type="match status" value="1"/>
</dbReference>
<feature type="domain" description="HAMP" evidence="11">
    <location>
        <begin position="219"/>
        <end position="273"/>
    </location>
</feature>
<comment type="similarity">
    <text evidence="7">Belongs to the methyl-accepting chemotaxis (MCP) protein family.</text>
</comment>
<evidence type="ECO:0000256" key="9">
    <source>
        <dbReference type="SAM" id="Phobius"/>
    </source>
</evidence>
<evidence type="ECO:0000313" key="13">
    <source>
        <dbReference type="Proteomes" id="UP000638188"/>
    </source>
</evidence>
<evidence type="ECO:0000256" key="6">
    <source>
        <dbReference type="ARBA" id="ARBA00023224"/>
    </source>
</evidence>
<keyword evidence="5 9" id="KW-0472">Membrane</keyword>
<keyword evidence="3 9" id="KW-0812">Transmembrane</keyword>
<organism evidence="12 13">
    <name type="scientific">Halopseudomonas salina</name>
    <dbReference type="NCBI Taxonomy" id="1323744"/>
    <lineage>
        <taxon>Bacteria</taxon>
        <taxon>Pseudomonadati</taxon>
        <taxon>Pseudomonadota</taxon>
        <taxon>Gammaproteobacteria</taxon>
        <taxon>Pseudomonadales</taxon>
        <taxon>Pseudomonadaceae</taxon>
        <taxon>Halopseudomonas</taxon>
    </lineage>
</organism>
<dbReference type="PANTHER" id="PTHR32089">
    <property type="entry name" value="METHYL-ACCEPTING CHEMOTAXIS PROTEIN MCPB"/>
    <property type="match status" value="1"/>
</dbReference>
<dbReference type="PANTHER" id="PTHR32089:SF119">
    <property type="entry name" value="METHYL-ACCEPTING CHEMOTAXIS PROTEIN CTPL"/>
    <property type="match status" value="1"/>
</dbReference>
<evidence type="ECO:0000256" key="4">
    <source>
        <dbReference type="ARBA" id="ARBA00022989"/>
    </source>
</evidence>
<evidence type="ECO:0000256" key="5">
    <source>
        <dbReference type="ARBA" id="ARBA00023136"/>
    </source>
</evidence>
<evidence type="ECO:0000256" key="1">
    <source>
        <dbReference type="ARBA" id="ARBA00004651"/>
    </source>
</evidence>
<accession>A0ABQ1PGB1</accession>
<keyword evidence="6 8" id="KW-0807">Transducer</keyword>
<dbReference type="Gene3D" id="3.30.450.20">
    <property type="entry name" value="PAS domain"/>
    <property type="match status" value="1"/>
</dbReference>
<feature type="transmembrane region" description="Helical" evidence="9">
    <location>
        <begin position="199"/>
        <end position="217"/>
    </location>
</feature>
<keyword evidence="13" id="KW-1185">Reference proteome</keyword>
<keyword evidence="2" id="KW-1003">Cell membrane</keyword>
<dbReference type="PROSITE" id="PS50885">
    <property type="entry name" value="HAMP"/>
    <property type="match status" value="1"/>
</dbReference>
<dbReference type="Proteomes" id="UP000638188">
    <property type="component" value="Unassembled WGS sequence"/>
</dbReference>
<evidence type="ECO:0000256" key="3">
    <source>
        <dbReference type="ARBA" id="ARBA00022692"/>
    </source>
</evidence>
<name>A0ABQ1PGB1_9GAMM</name>
<proteinExistence type="inferred from homology"/>
<dbReference type="Pfam" id="PF00015">
    <property type="entry name" value="MCPsignal"/>
    <property type="match status" value="1"/>
</dbReference>
<comment type="caution">
    <text evidence="12">The sequence shown here is derived from an EMBL/GenBank/DDBJ whole genome shotgun (WGS) entry which is preliminary data.</text>
</comment>
<dbReference type="CDD" id="cd06225">
    <property type="entry name" value="HAMP"/>
    <property type="match status" value="1"/>
</dbReference>
<reference evidence="13" key="1">
    <citation type="journal article" date="2019" name="Int. J. Syst. Evol. Microbiol.">
        <title>The Global Catalogue of Microorganisms (GCM) 10K type strain sequencing project: providing services to taxonomists for standard genome sequencing and annotation.</title>
        <authorList>
            <consortium name="The Broad Institute Genomics Platform"/>
            <consortium name="The Broad Institute Genome Sequencing Center for Infectious Disease"/>
            <person name="Wu L."/>
            <person name="Ma J."/>
        </authorList>
    </citation>
    <scope>NUCLEOTIDE SEQUENCE [LARGE SCALE GENOMIC DNA]</scope>
    <source>
        <strain evidence="13">CGMCC 1.12482</strain>
    </source>
</reference>
<dbReference type="EMBL" id="BMFF01000003">
    <property type="protein sequence ID" value="GGC96744.1"/>
    <property type="molecule type" value="Genomic_DNA"/>
</dbReference>
<dbReference type="PROSITE" id="PS50111">
    <property type="entry name" value="CHEMOTAXIS_TRANSDUC_2"/>
    <property type="match status" value="1"/>
</dbReference>
<dbReference type="Gene3D" id="1.10.287.950">
    <property type="entry name" value="Methyl-accepting chemotaxis protein"/>
    <property type="match status" value="1"/>
</dbReference>
<evidence type="ECO:0000259" key="11">
    <source>
        <dbReference type="PROSITE" id="PS50885"/>
    </source>
</evidence>
<evidence type="ECO:0000256" key="8">
    <source>
        <dbReference type="PROSITE-ProRule" id="PRU00284"/>
    </source>
</evidence>
<sequence length="550" mass="60082">MNVLRKIKISQRIWLILIVALVSMTVLAVAALATLRSEYKQAEVTKATHLVESAHTLMGYYHSREVSGELTGEQARTAALEALRTMRYGGGTEYFWVNDMDNVMVMHPMAPQTEGVDLTTITNSDGRPNVITEMVKLARDQGTAFIEYSWSRPGQNPGEGEAHQKIAAFTHFEPWDYMIGTGIFIADMEAKFIAEAVKVMIFVTLLTLLMVLILYIIGRSISRPLNSVVEAMRDIASGEADLTRKLDDNAQDELSLIASHFNNFTANLRGIVHQLGDSANQLTSAGQQLSQISNNSLRGMTQQSEKMELMATAVNEITYGVQDVAQNANAAAQEVENANEGANNGRVQVTRTIEQITHLSDSVKTAVTHMESLSSDAHEITSVLDVIRNIAEQTNLLALNAAIEAARAGEMGRGFAVVADEVRNLAQRTQKSTEEIHNMINKLQTNTQTVVEVINESDRYSELSVQQATAAGAALDQITESMQQMVALNASIASATTQQSTVVEDVNRSVTEAAELARETTDGAQQTAQASEHLTQLGKQIDGLVARFRV</sequence>
<dbReference type="Pfam" id="PF00672">
    <property type="entry name" value="HAMP"/>
    <property type="match status" value="1"/>
</dbReference>
<dbReference type="InterPro" id="IPR004089">
    <property type="entry name" value="MCPsignal_dom"/>
</dbReference>
<dbReference type="SMART" id="SM00304">
    <property type="entry name" value="HAMP"/>
    <property type="match status" value="1"/>
</dbReference>
<gene>
    <name evidence="12" type="ORF">GCM10007418_15210</name>
</gene>
<evidence type="ECO:0000256" key="2">
    <source>
        <dbReference type="ARBA" id="ARBA00022475"/>
    </source>
</evidence>
<feature type="domain" description="Methyl-accepting transducer" evidence="10">
    <location>
        <begin position="278"/>
        <end position="514"/>
    </location>
</feature>
<dbReference type="InterPro" id="IPR003660">
    <property type="entry name" value="HAMP_dom"/>
</dbReference>
<keyword evidence="4 9" id="KW-1133">Transmembrane helix</keyword>
<evidence type="ECO:0000259" key="10">
    <source>
        <dbReference type="PROSITE" id="PS50111"/>
    </source>
</evidence>
<dbReference type="CDD" id="cd11386">
    <property type="entry name" value="MCP_signal"/>
    <property type="match status" value="1"/>
</dbReference>
<evidence type="ECO:0000256" key="7">
    <source>
        <dbReference type="ARBA" id="ARBA00029447"/>
    </source>
</evidence>